<accession>A0AAN8RH11</accession>
<dbReference type="InterPro" id="IPR000254">
    <property type="entry name" value="CBD"/>
</dbReference>
<name>A0AAN8RH11_9PEZI</name>
<dbReference type="PROSITE" id="PS51164">
    <property type="entry name" value="CBM1_2"/>
    <property type="match status" value="1"/>
</dbReference>
<protein>
    <recommendedName>
        <fullName evidence="3">CBM1 domain-containing protein</fullName>
    </recommendedName>
</protein>
<sequence>MVSVKTIAMASILPVAYAQTQTLWGQCSGVTYKGPIICPDNATCTVYNPYYGQCIPAPTTTTPPPTKTTTTTTASCTSSVSTCTTVGYPVACGTSTFTSTYCATYCATASPPKITVPAVKLAKRCSPTNSSSASGCQTTTSTCTTVALPIPCGTGLITSVYCSSYCASATAPPRVTVPAANLEKRCSPPVTTRA</sequence>
<proteinExistence type="predicted"/>
<evidence type="ECO:0000313" key="5">
    <source>
        <dbReference type="Proteomes" id="UP001313282"/>
    </source>
</evidence>
<reference evidence="4 5" key="1">
    <citation type="submission" date="2019-10" db="EMBL/GenBank/DDBJ databases">
        <authorList>
            <person name="Palmer J.M."/>
        </authorList>
    </citation>
    <scope>NUCLEOTIDE SEQUENCE [LARGE SCALE GENOMIC DNA]</scope>
    <source>
        <strain evidence="4 5">TWF718</strain>
    </source>
</reference>
<dbReference type="SUPFAM" id="SSF57180">
    <property type="entry name" value="Cellulose-binding domain"/>
    <property type="match status" value="1"/>
</dbReference>
<dbReference type="GO" id="GO:0005576">
    <property type="term" value="C:extracellular region"/>
    <property type="evidence" value="ECO:0007669"/>
    <property type="project" value="InterPro"/>
</dbReference>
<comment type="caution">
    <text evidence="4">The sequence shown here is derived from an EMBL/GenBank/DDBJ whole genome shotgun (WGS) entry which is preliminary data.</text>
</comment>
<keyword evidence="5" id="KW-1185">Reference proteome</keyword>
<feature type="signal peptide" evidence="2">
    <location>
        <begin position="1"/>
        <end position="18"/>
    </location>
</feature>
<dbReference type="AlphaFoldDB" id="A0AAN8RH11"/>
<dbReference type="GO" id="GO:0030248">
    <property type="term" value="F:cellulose binding"/>
    <property type="evidence" value="ECO:0007669"/>
    <property type="project" value="InterPro"/>
</dbReference>
<dbReference type="EMBL" id="JAVHNR010000001">
    <property type="protein sequence ID" value="KAK6356805.1"/>
    <property type="molecule type" value="Genomic_DNA"/>
</dbReference>
<feature type="domain" description="CBM1" evidence="3">
    <location>
        <begin position="19"/>
        <end position="55"/>
    </location>
</feature>
<evidence type="ECO:0000256" key="2">
    <source>
        <dbReference type="SAM" id="SignalP"/>
    </source>
</evidence>
<dbReference type="InterPro" id="IPR035971">
    <property type="entry name" value="CBD_sf"/>
</dbReference>
<organism evidence="4 5">
    <name type="scientific">Orbilia javanica</name>
    <dbReference type="NCBI Taxonomy" id="47235"/>
    <lineage>
        <taxon>Eukaryota</taxon>
        <taxon>Fungi</taxon>
        <taxon>Dikarya</taxon>
        <taxon>Ascomycota</taxon>
        <taxon>Pezizomycotina</taxon>
        <taxon>Orbiliomycetes</taxon>
        <taxon>Orbiliales</taxon>
        <taxon>Orbiliaceae</taxon>
        <taxon>Orbilia</taxon>
    </lineage>
</organism>
<evidence type="ECO:0000313" key="4">
    <source>
        <dbReference type="EMBL" id="KAK6356805.1"/>
    </source>
</evidence>
<evidence type="ECO:0000259" key="3">
    <source>
        <dbReference type="PROSITE" id="PS51164"/>
    </source>
</evidence>
<feature type="chain" id="PRO_5042946920" description="CBM1 domain-containing protein" evidence="2">
    <location>
        <begin position="19"/>
        <end position="194"/>
    </location>
</feature>
<dbReference type="SMART" id="SM00236">
    <property type="entry name" value="fCBD"/>
    <property type="match status" value="1"/>
</dbReference>
<gene>
    <name evidence="4" type="ORF">TWF718_001146</name>
</gene>
<evidence type="ECO:0000256" key="1">
    <source>
        <dbReference type="ARBA" id="ARBA00022729"/>
    </source>
</evidence>
<dbReference type="Pfam" id="PF00734">
    <property type="entry name" value="CBM_1"/>
    <property type="match status" value="1"/>
</dbReference>
<keyword evidence="1 2" id="KW-0732">Signal</keyword>
<dbReference type="GO" id="GO:0005975">
    <property type="term" value="P:carbohydrate metabolic process"/>
    <property type="evidence" value="ECO:0007669"/>
    <property type="project" value="InterPro"/>
</dbReference>
<dbReference type="Proteomes" id="UP001313282">
    <property type="component" value="Unassembled WGS sequence"/>
</dbReference>